<feature type="transmembrane region" description="Helical" evidence="1">
    <location>
        <begin position="51"/>
        <end position="69"/>
    </location>
</feature>
<feature type="transmembrane region" description="Helical" evidence="1">
    <location>
        <begin position="132"/>
        <end position="155"/>
    </location>
</feature>
<evidence type="ECO:0000256" key="1">
    <source>
        <dbReference type="SAM" id="Phobius"/>
    </source>
</evidence>
<evidence type="ECO:0000313" key="4">
    <source>
        <dbReference type="Proteomes" id="UP000739180"/>
    </source>
</evidence>
<keyword evidence="4" id="KW-1185">Reference proteome</keyword>
<evidence type="ECO:0000313" key="3">
    <source>
        <dbReference type="EMBL" id="TMW14220.1"/>
    </source>
</evidence>
<dbReference type="Proteomes" id="UP000739180">
    <property type="component" value="Unassembled WGS sequence"/>
</dbReference>
<reference evidence="3 4" key="1">
    <citation type="submission" date="2019-05" db="EMBL/GenBank/DDBJ databases">
        <title>Genome of Alcanivorax gelatiniphagus, an oil degrading marine bacteria.</title>
        <authorList>
            <person name="Kwon K.K."/>
        </authorList>
    </citation>
    <scope>NUCLEOTIDE SEQUENCE [LARGE SCALE GENOMIC DNA]</scope>
    <source>
        <strain evidence="3 4">MEBiC 08158</strain>
    </source>
</reference>
<dbReference type="PANTHER" id="PTHR42208">
    <property type="entry name" value="HEAVY METAL TRANSPORTER-RELATED"/>
    <property type="match status" value="1"/>
</dbReference>
<organism evidence="3 4">
    <name type="scientific">Alloalcanivorax gelatiniphagus</name>
    <dbReference type="NCBI Taxonomy" id="1194167"/>
    <lineage>
        <taxon>Bacteria</taxon>
        <taxon>Pseudomonadati</taxon>
        <taxon>Pseudomonadota</taxon>
        <taxon>Gammaproteobacteria</taxon>
        <taxon>Oceanospirillales</taxon>
        <taxon>Alcanivoracaceae</taxon>
        <taxon>Alloalcanivorax</taxon>
    </lineage>
</organism>
<keyword evidence="1" id="KW-0812">Transmembrane</keyword>
<feature type="transmembrane region" description="Helical" evidence="1">
    <location>
        <begin position="6"/>
        <end position="30"/>
    </location>
</feature>
<gene>
    <name evidence="3" type="ORF">FGS76_04505</name>
</gene>
<dbReference type="InterPro" id="IPR039447">
    <property type="entry name" value="UreH-like_TM_dom"/>
</dbReference>
<dbReference type="EMBL" id="VCQT01000019">
    <property type="protein sequence ID" value="TMW14220.1"/>
    <property type="molecule type" value="Genomic_DNA"/>
</dbReference>
<accession>A0ABY2XR50</accession>
<proteinExistence type="predicted"/>
<keyword evidence="1" id="KW-0472">Membrane</keyword>
<feature type="transmembrane region" description="Helical" evidence="1">
    <location>
        <begin position="81"/>
        <end position="102"/>
    </location>
</feature>
<dbReference type="Pfam" id="PF13386">
    <property type="entry name" value="DsbD_2"/>
    <property type="match status" value="1"/>
</dbReference>
<feature type="transmembrane region" description="Helical" evidence="1">
    <location>
        <begin position="161"/>
        <end position="186"/>
    </location>
</feature>
<feature type="domain" description="Urease accessory protein UreH-like transmembrane" evidence="2">
    <location>
        <begin position="3"/>
        <end position="204"/>
    </location>
</feature>
<comment type="caution">
    <text evidence="3">The sequence shown here is derived from an EMBL/GenBank/DDBJ whole genome shotgun (WGS) entry which is preliminary data.</text>
</comment>
<dbReference type="PANTHER" id="PTHR42208:SF1">
    <property type="entry name" value="HEAVY METAL TRANSPORTER"/>
    <property type="match status" value="1"/>
</dbReference>
<sequence>MGALMLALGGLLHCAGMCGGIGAALTFAIPAQRRAGGRLWYWQALFGAGRVSAYMILGALSGALGGALLGRLPGGGPAWPALFSALLMGLLAWHFLGHGALLRRLERPGARLWRRLKPLSDRLLPVDRSYKALALGALWGLLPCGLVYSALLLAATTGHPAAGALVMLTFGLVTVAPVALAGVAGGRLAGDGGRRRRWAGAASLGLAVWFLVQGLWGGHGALPLPFC</sequence>
<protein>
    <submittedName>
        <fullName evidence="3">Sulfite exporter TauE/SafE family protein</fullName>
    </submittedName>
</protein>
<evidence type="ECO:0000259" key="2">
    <source>
        <dbReference type="Pfam" id="PF13386"/>
    </source>
</evidence>
<name>A0ABY2XR50_9GAMM</name>
<feature type="transmembrane region" description="Helical" evidence="1">
    <location>
        <begin position="198"/>
        <end position="216"/>
    </location>
</feature>
<keyword evidence="1" id="KW-1133">Transmembrane helix</keyword>